<dbReference type="PANTHER" id="PTHR35391:SF5">
    <property type="entry name" value="DUF6590 DOMAIN-CONTAINING PROTEIN"/>
    <property type="match status" value="1"/>
</dbReference>
<feature type="domain" description="DUF6590" evidence="2">
    <location>
        <begin position="260"/>
        <end position="411"/>
    </location>
</feature>
<dbReference type="AlphaFoldDB" id="A0AA39CNY5"/>
<feature type="region of interest" description="Disordered" evidence="1">
    <location>
        <begin position="1"/>
        <end position="68"/>
    </location>
</feature>
<organism evidence="3 4">
    <name type="scientific">Knufia peltigerae</name>
    <dbReference type="NCBI Taxonomy" id="1002370"/>
    <lineage>
        <taxon>Eukaryota</taxon>
        <taxon>Fungi</taxon>
        <taxon>Dikarya</taxon>
        <taxon>Ascomycota</taxon>
        <taxon>Pezizomycotina</taxon>
        <taxon>Eurotiomycetes</taxon>
        <taxon>Chaetothyriomycetidae</taxon>
        <taxon>Chaetothyriales</taxon>
        <taxon>Trichomeriaceae</taxon>
        <taxon>Knufia</taxon>
    </lineage>
</organism>
<evidence type="ECO:0000313" key="3">
    <source>
        <dbReference type="EMBL" id="KAJ9614705.1"/>
    </source>
</evidence>
<keyword evidence="4" id="KW-1185">Reference proteome</keyword>
<evidence type="ECO:0000313" key="4">
    <source>
        <dbReference type="Proteomes" id="UP001172681"/>
    </source>
</evidence>
<proteinExistence type="predicted"/>
<evidence type="ECO:0000259" key="2">
    <source>
        <dbReference type="Pfam" id="PF20233"/>
    </source>
</evidence>
<name>A0AA39CNY5_9EURO</name>
<sequence>MSYQYRRQPGRLVAPARPESDSSSSNDQDEDPLESSQADENTDHLSNENKAAAKGKGKACSDEDLGAPSQGRAVSEAALLSFGGLNLDEDARRAIESWAEDPGQEAEFLAEYQELFEMQDFSFLLAAVQFDAQSNHHLRDACARIYLLVRKYKFLEKCEQEAFFDRLAYEDELDQKSGTFTQLLDEIKQAAGVRYNTVQVPDDMASTWSVESWVIPPALNHYRRRSVHNPSLPSVEEGRQSQSIPTFMKPLHEDFTHRDSRFFCTGRVFKMLWHENATSGNRYLRSQGSTADGIHGQRVFSHIRRFAVVRECHGFSWAVGMNTYQSQGVKKPSFNKADIQAHAIIHMTGTKAVRLNGEPYLEKKPIMVDKGTEDSKLDPASRIRFDKVFSIEHNVRVKDVGIVSPQSMAYFCHYWQLQATAAAQAAVRKTSAP</sequence>
<gene>
    <name evidence="3" type="ORF">H2204_014513</name>
</gene>
<protein>
    <recommendedName>
        <fullName evidence="2">DUF6590 domain-containing protein</fullName>
    </recommendedName>
</protein>
<dbReference type="PANTHER" id="PTHR35391">
    <property type="entry name" value="C2H2-TYPE DOMAIN-CONTAINING PROTEIN-RELATED"/>
    <property type="match status" value="1"/>
</dbReference>
<reference evidence="3" key="1">
    <citation type="submission" date="2022-10" db="EMBL/GenBank/DDBJ databases">
        <title>Culturing micro-colonial fungi from biological soil crusts in the Mojave desert and describing Neophaeococcomyces mojavensis, and introducing the new genera and species Taxawa tesnikishii.</title>
        <authorList>
            <person name="Kurbessoian T."/>
            <person name="Stajich J.E."/>
        </authorList>
    </citation>
    <scope>NUCLEOTIDE SEQUENCE</scope>
    <source>
        <strain evidence="3">TK_35</strain>
    </source>
</reference>
<dbReference type="Pfam" id="PF20233">
    <property type="entry name" value="DUF6590"/>
    <property type="match status" value="1"/>
</dbReference>
<accession>A0AA39CNY5</accession>
<dbReference type="InterPro" id="IPR046497">
    <property type="entry name" value="DUF6590"/>
</dbReference>
<dbReference type="Proteomes" id="UP001172681">
    <property type="component" value="Unassembled WGS sequence"/>
</dbReference>
<dbReference type="EMBL" id="JAPDRN010000188">
    <property type="protein sequence ID" value="KAJ9614705.1"/>
    <property type="molecule type" value="Genomic_DNA"/>
</dbReference>
<comment type="caution">
    <text evidence="3">The sequence shown here is derived from an EMBL/GenBank/DDBJ whole genome shotgun (WGS) entry which is preliminary data.</text>
</comment>
<evidence type="ECO:0000256" key="1">
    <source>
        <dbReference type="SAM" id="MobiDB-lite"/>
    </source>
</evidence>